<dbReference type="GO" id="GO:0007165">
    <property type="term" value="P:signal transduction"/>
    <property type="evidence" value="ECO:0007669"/>
    <property type="project" value="TreeGrafter"/>
</dbReference>
<protein>
    <recommendedName>
        <fullName evidence="6">Laminin G domain-containing protein</fullName>
    </recommendedName>
</protein>
<keyword evidence="2" id="KW-0732">Signal</keyword>
<dbReference type="AlphaFoldDB" id="V4B2R3"/>
<evidence type="ECO:0000313" key="5">
    <source>
        <dbReference type="Proteomes" id="UP000030746"/>
    </source>
</evidence>
<dbReference type="OMA" id="THGARDW"/>
<dbReference type="CTD" id="20234338"/>
<dbReference type="GeneID" id="20234338"/>
<dbReference type="Gene3D" id="2.60.120.200">
    <property type="match status" value="1"/>
</dbReference>
<organism evidence="4 5">
    <name type="scientific">Lottia gigantea</name>
    <name type="common">Giant owl limpet</name>
    <dbReference type="NCBI Taxonomy" id="225164"/>
    <lineage>
        <taxon>Eukaryota</taxon>
        <taxon>Metazoa</taxon>
        <taxon>Spiralia</taxon>
        <taxon>Lophotrochozoa</taxon>
        <taxon>Mollusca</taxon>
        <taxon>Gastropoda</taxon>
        <taxon>Patellogastropoda</taxon>
        <taxon>Lottioidea</taxon>
        <taxon>Lottiidae</taxon>
        <taxon>Lottia</taxon>
    </lineage>
</organism>
<dbReference type="InterPro" id="IPR013320">
    <property type="entry name" value="ConA-like_dom_sf"/>
</dbReference>
<dbReference type="Proteomes" id="UP000030746">
    <property type="component" value="Unassembled WGS sequence"/>
</dbReference>
<accession>V4B2R3</accession>
<dbReference type="Pfam" id="PF03736">
    <property type="entry name" value="EPTP"/>
    <property type="match status" value="5"/>
</dbReference>
<evidence type="ECO:0008006" key="6">
    <source>
        <dbReference type="Google" id="ProtNLM"/>
    </source>
</evidence>
<evidence type="ECO:0000256" key="2">
    <source>
        <dbReference type="ARBA" id="ARBA00022729"/>
    </source>
</evidence>
<keyword evidence="3" id="KW-0677">Repeat</keyword>
<dbReference type="HOGENOM" id="CLU_028578_0_0_1"/>
<evidence type="ECO:0000313" key="4">
    <source>
        <dbReference type="EMBL" id="ESP00777.1"/>
    </source>
</evidence>
<dbReference type="RefSeq" id="XP_009048566.1">
    <property type="nucleotide sequence ID" value="XM_009050318.1"/>
</dbReference>
<dbReference type="PROSITE" id="PS50912">
    <property type="entry name" value="EAR"/>
    <property type="match status" value="6"/>
</dbReference>
<name>V4B2R3_LOTGI</name>
<proteinExistence type="predicted"/>
<dbReference type="PANTHER" id="PTHR15261">
    <property type="entry name" value="THROMBOSPONDIN-TYPE LAMININ G DOMAIN AND EAR REPEAT-CONTAINING"/>
    <property type="match status" value="1"/>
</dbReference>
<evidence type="ECO:0000256" key="1">
    <source>
        <dbReference type="ARBA" id="ARBA00004645"/>
    </source>
</evidence>
<dbReference type="SUPFAM" id="SSF49899">
    <property type="entry name" value="Concanavalin A-like lectins/glucanases"/>
    <property type="match status" value="1"/>
</dbReference>
<dbReference type="GO" id="GO:0032420">
    <property type="term" value="C:stereocilium"/>
    <property type="evidence" value="ECO:0007669"/>
    <property type="project" value="UniProtKB-SubCell"/>
</dbReference>
<keyword evidence="5" id="KW-1185">Reference proteome</keyword>
<reference evidence="4 5" key="1">
    <citation type="journal article" date="2013" name="Nature">
        <title>Insights into bilaterian evolution from three spiralian genomes.</title>
        <authorList>
            <person name="Simakov O."/>
            <person name="Marletaz F."/>
            <person name="Cho S.J."/>
            <person name="Edsinger-Gonzales E."/>
            <person name="Havlak P."/>
            <person name="Hellsten U."/>
            <person name="Kuo D.H."/>
            <person name="Larsson T."/>
            <person name="Lv J."/>
            <person name="Arendt D."/>
            <person name="Savage R."/>
            <person name="Osoegawa K."/>
            <person name="de Jong P."/>
            <person name="Grimwood J."/>
            <person name="Chapman J.A."/>
            <person name="Shapiro H."/>
            <person name="Aerts A."/>
            <person name="Otillar R.P."/>
            <person name="Terry A.Y."/>
            <person name="Boore J.L."/>
            <person name="Grigoriev I.V."/>
            <person name="Lindberg D.R."/>
            <person name="Seaver E.C."/>
            <person name="Weisblat D.A."/>
            <person name="Putnam N.H."/>
            <person name="Rokhsar D.S."/>
        </authorList>
    </citation>
    <scope>NUCLEOTIDE SEQUENCE [LARGE SCALE GENOMIC DNA]</scope>
</reference>
<gene>
    <name evidence="4" type="ORF">LOTGIDRAFT_140648</name>
</gene>
<dbReference type="STRING" id="225164.V4B2R3"/>
<dbReference type="InterPro" id="IPR005492">
    <property type="entry name" value="EPTP"/>
</dbReference>
<comment type="subcellular location">
    <subcellularLocation>
        <location evidence="1">Cell projection</location>
        <location evidence="1">Stereocilium</location>
    </subcellularLocation>
</comment>
<dbReference type="EMBL" id="KB200682">
    <property type="protein sequence ID" value="ESP00777.1"/>
    <property type="molecule type" value="Genomic_DNA"/>
</dbReference>
<dbReference type="PANTHER" id="PTHR15261:SF4">
    <property type="entry name" value="THROMBOSPONDIN-TYPE LAMININ G DOMAIN AND EAR REPEAT-CONTAINING PROTEIN"/>
    <property type="match status" value="1"/>
</dbReference>
<dbReference type="KEGG" id="lgi:LOTGIDRAFT_140648"/>
<dbReference type="OrthoDB" id="408373at2759"/>
<sequence length="564" mass="65509">MSVSLSKYRVIFQYLNQTIKFKTSILEDSFWHTIGISVAGKTVAMTTDCLNVTNKKIERDFPTLLSVKNNTFRIGKCDSDRSLYQASSPGMLKDVIFVPEADAASQACPPRPQPNYELDNNIPMIPGKQMFGNPFRKKIIVFFFFPDIPIKSYWPRGSICTWMDVGNLAFDVYSQKLKVCVNGIWQEVEVDADRHRLDYVIEYQMIPLDSPSIDVEIFHLPGEGMFAAFANNGIVHEGQDPTGYSSILYWNDGKFKFYQKLETDSAQSWEFFTIGNQFFLAVANYGTSNSNSTYSTIFRWHRRRKKFKKHQKILTWTARDFEYFQIDGEHYLAVANHAKGDENEVESCIYQWNKISRLFEEYQKITTTGAYDWTYFKVDGFHFLAVANAFNGLTTLFFSILYFWQGGQFVQFQTMETNGATDWEWFVIENDMYLGVANAFNYGPQNFQDIDTHYTNSTIYKLNTEKRVFEKYQSIPTYSAIDWEYFGIGSDHYIIVSNAQNGGTFEQHTSIIYRWQGMDRFVPVHKMATPPTTDWEIFTQNKDVYLIYANANDNTSQVLKVKFL</sequence>
<evidence type="ECO:0000256" key="3">
    <source>
        <dbReference type="ARBA" id="ARBA00022737"/>
    </source>
</evidence>
<dbReference type="InterPro" id="IPR009039">
    <property type="entry name" value="EAR"/>
</dbReference>